<dbReference type="EMBL" id="MLJW01000496">
    <property type="protein sequence ID" value="OIQ86176.1"/>
    <property type="molecule type" value="Genomic_DNA"/>
</dbReference>
<keyword evidence="4" id="KW-1133">Transmembrane helix</keyword>
<dbReference type="Gene3D" id="3.40.50.300">
    <property type="entry name" value="P-loop containing nucleotide triphosphate hydrolases"/>
    <property type="match status" value="1"/>
</dbReference>
<proteinExistence type="predicted"/>
<evidence type="ECO:0000256" key="4">
    <source>
        <dbReference type="SAM" id="Phobius"/>
    </source>
</evidence>
<dbReference type="InterPro" id="IPR050763">
    <property type="entry name" value="ABC_transporter_ATP-binding"/>
</dbReference>
<dbReference type="InterPro" id="IPR003439">
    <property type="entry name" value="ABC_transporter-like_ATP-bd"/>
</dbReference>
<keyword evidence="1" id="KW-0813">Transport</keyword>
<dbReference type="InterPro" id="IPR027417">
    <property type="entry name" value="P-loop_NTPase"/>
</dbReference>
<dbReference type="PANTHER" id="PTHR42711">
    <property type="entry name" value="ABC TRANSPORTER ATP-BINDING PROTEIN"/>
    <property type="match status" value="1"/>
</dbReference>
<dbReference type="SUPFAM" id="SSF52540">
    <property type="entry name" value="P-loop containing nucleoside triphosphate hydrolases"/>
    <property type="match status" value="2"/>
</dbReference>
<dbReference type="GO" id="GO:0005524">
    <property type="term" value="F:ATP binding"/>
    <property type="evidence" value="ECO:0007669"/>
    <property type="project" value="UniProtKB-KW"/>
</dbReference>
<dbReference type="PANTHER" id="PTHR42711:SF18">
    <property type="entry name" value="ABC TRANSPORTER, ATP-BINDING PROTEIN"/>
    <property type="match status" value="1"/>
</dbReference>
<accession>A0A1J5QRY4</accession>
<evidence type="ECO:0000256" key="2">
    <source>
        <dbReference type="ARBA" id="ARBA00022741"/>
    </source>
</evidence>
<keyword evidence="4" id="KW-0472">Membrane</keyword>
<keyword evidence="4" id="KW-0812">Transmembrane</keyword>
<protein>
    <submittedName>
        <fullName evidence="6">Putative ABC transporter ATP-binding protein YbhF</fullName>
    </submittedName>
</protein>
<sequence>MTCTEPSGGHALVVEHLTKRFGDRVAFEDVSFTVGYGEVFGFLGPNGAGKTTTVRTLGTLIAPTSGTAVSTRATDVRVAQQTATFASFPPLVLAALMSFGVITPSVRLALILAAALLAIDVLGWRLVAAGMDRERLVVGRRR</sequence>
<evidence type="ECO:0000256" key="3">
    <source>
        <dbReference type="ARBA" id="ARBA00022840"/>
    </source>
</evidence>
<feature type="transmembrane region" description="Helical" evidence="4">
    <location>
        <begin position="108"/>
        <end position="127"/>
    </location>
</feature>
<evidence type="ECO:0000256" key="1">
    <source>
        <dbReference type="ARBA" id="ARBA00022448"/>
    </source>
</evidence>
<feature type="domain" description="ABC transporter" evidence="5">
    <location>
        <begin position="28"/>
        <end position="69"/>
    </location>
</feature>
<keyword evidence="3 6" id="KW-0067">ATP-binding</keyword>
<gene>
    <name evidence="6" type="primary">ybhF_17</name>
    <name evidence="6" type="ORF">GALL_319840</name>
</gene>
<dbReference type="AlphaFoldDB" id="A0A1J5QRY4"/>
<dbReference type="Pfam" id="PF00005">
    <property type="entry name" value="ABC_tran"/>
    <property type="match status" value="1"/>
</dbReference>
<evidence type="ECO:0000313" key="6">
    <source>
        <dbReference type="EMBL" id="OIQ86176.1"/>
    </source>
</evidence>
<evidence type="ECO:0000259" key="5">
    <source>
        <dbReference type="Pfam" id="PF00005"/>
    </source>
</evidence>
<name>A0A1J5QRY4_9ZZZZ</name>
<reference evidence="6" key="1">
    <citation type="submission" date="2016-10" db="EMBL/GenBank/DDBJ databases">
        <title>Sequence of Gallionella enrichment culture.</title>
        <authorList>
            <person name="Poehlein A."/>
            <person name="Muehling M."/>
            <person name="Daniel R."/>
        </authorList>
    </citation>
    <scope>NUCLEOTIDE SEQUENCE</scope>
</reference>
<comment type="caution">
    <text evidence="6">The sequence shown here is derived from an EMBL/GenBank/DDBJ whole genome shotgun (WGS) entry which is preliminary data.</text>
</comment>
<keyword evidence="2" id="KW-0547">Nucleotide-binding</keyword>
<feature type="transmembrane region" description="Helical" evidence="4">
    <location>
        <begin position="82"/>
        <end position="102"/>
    </location>
</feature>
<organism evidence="6">
    <name type="scientific">mine drainage metagenome</name>
    <dbReference type="NCBI Taxonomy" id="410659"/>
    <lineage>
        <taxon>unclassified sequences</taxon>
        <taxon>metagenomes</taxon>
        <taxon>ecological metagenomes</taxon>
    </lineage>
</organism>
<dbReference type="GO" id="GO:0016887">
    <property type="term" value="F:ATP hydrolysis activity"/>
    <property type="evidence" value="ECO:0007669"/>
    <property type="project" value="InterPro"/>
</dbReference>